<feature type="transmembrane region" description="Helical" evidence="1">
    <location>
        <begin position="83"/>
        <end position="104"/>
    </location>
</feature>
<evidence type="ECO:0000256" key="1">
    <source>
        <dbReference type="SAM" id="Phobius"/>
    </source>
</evidence>
<keyword evidence="3" id="KW-1185">Reference proteome</keyword>
<gene>
    <name evidence="2" type="ORF">D9758_017424</name>
</gene>
<evidence type="ECO:0000313" key="3">
    <source>
        <dbReference type="Proteomes" id="UP000559256"/>
    </source>
</evidence>
<dbReference type="AlphaFoldDB" id="A0A8H5C479"/>
<keyword evidence="1" id="KW-0472">Membrane</keyword>
<dbReference type="EMBL" id="JAACJM010000284">
    <property type="protein sequence ID" value="KAF5333833.1"/>
    <property type="molecule type" value="Genomic_DNA"/>
</dbReference>
<keyword evidence="1" id="KW-1133">Transmembrane helix</keyword>
<comment type="caution">
    <text evidence="2">The sequence shown here is derived from an EMBL/GenBank/DDBJ whole genome shotgun (WGS) entry which is preliminary data.</text>
</comment>
<accession>A0A8H5C479</accession>
<name>A0A8H5C479_9AGAR</name>
<proteinExistence type="predicted"/>
<reference evidence="2 3" key="1">
    <citation type="journal article" date="2020" name="ISME J.">
        <title>Uncovering the hidden diversity of litter-decomposition mechanisms in mushroom-forming fungi.</title>
        <authorList>
            <person name="Floudas D."/>
            <person name="Bentzer J."/>
            <person name="Ahren D."/>
            <person name="Johansson T."/>
            <person name="Persson P."/>
            <person name="Tunlid A."/>
        </authorList>
    </citation>
    <scope>NUCLEOTIDE SEQUENCE [LARGE SCALE GENOMIC DNA]</scope>
    <source>
        <strain evidence="2 3">CBS 291.85</strain>
    </source>
</reference>
<protein>
    <submittedName>
        <fullName evidence="2">Uncharacterized protein</fullName>
    </submittedName>
</protein>
<evidence type="ECO:0000313" key="2">
    <source>
        <dbReference type="EMBL" id="KAF5333833.1"/>
    </source>
</evidence>
<sequence length="125" mass="13721">MTSILSFSSTTPVIRSVAHVARIGYPALIRMRSKRMLTMPAAGHHHQYFEPTFSSESHLHAKANVSSFSSPSSSGNTRPRHAGLYDILFGAGIIVPFVAVGAYLERGTHDFNEIPEHVLEFLVCP</sequence>
<keyword evidence="1" id="KW-0812">Transmembrane</keyword>
<dbReference type="Proteomes" id="UP000559256">
    <property type="component" value="Unassembled WGS sequence"/>
</dbReference>
<organism evidence="2 3">
    <name type="scientific">Tetrapyrgos nigripes</name>
    <dbReference type="NCBI Taxonomy" id="182062"/>
    <lineage>
        <taxon>Eukaryota</taxon>
        <taxon>Fungi</taxon>
        <taxon>Dikarya</taxon>
        <taxon>Basidiomycota</taxon>
        <taxon>Agaricomycotina</taxon>
        <taxon>Agaricomycetes</taxon>
        <taxon>Agaricomycetidae</taxon>
        <taxon>Agaricales</taxon>
        <taxon>Marasmiineae</taxon>
        <taxon>Marasmiaceae</taxon>
        <taxon>Tetrapyrgos</taxon>
    </lineage>
</organism>